<evidence type="ECO:0000313" key="10">
    <source>
        <dbReference type="EMBL" id="AYG95772.1"/>
    </source>
</evidence>
<dbReference type="Gene3D" id="3.30.70.1430">
    <property type="entry name" value="Multidrug efflux transporter AcrB pore domain"/>
    <property type="match status" value="2"/>
</dbReference>
<dbReference type="GO" id="GO:0009636">
    <property type="term" value="P:response to toxic substance"/>
    <property type="evidence" value="ECO:0007669"/>
    <property type="project" value="UniProtKB-ARBA"/>
</dbReference>
<keyword evidence="4" id="KW-1003">Cell membrane</keyword>
<accession>A0A494RP07</accession>
<feature type="transmembrane region" description="Helical" evidence="9">
    <location>
        <begin position="342"/>
        <end position="361"/>
    </location>
</feature>
<reference evidence="10 11" key="1">
    <citation type="submission" date="2018-10" db="EMBL/GenBank/DDBJ databases">
        <title>Complete genome sequence of Brevundimonas naejangsanensis BRV3.</title>
        <authorList>
            <person name="Berrios L."/>
            <person name="Ely B."/>
        </authorList>
    </citation>
    <scope>NUCLEOTIDE SEQUENCE [LARGE SCALE GENOMIC DNA]</scope>
    <source>
        <strain evidence="10 11">BRV3</strain>
    </source>
</reference>
<evidence type="ECO:0000256" key="7">
    <source>
        <dbReference type="ARBA" id="ARBA00022989"/>
    </source>
</evidence>
<evidence type="ECO:0000313" key="11">
    <source>
        <dbReference type="Proteomes" id="UP000276984"/>
    </source>
</evidence>
<dbReference type="SUPFAM" id="SSF82866">
    <property type="entry name" value="Multidrug efflux transporter AcrB transmembrane domain"/>
    <property type="match status" value="2"/>
</dbReference>
<feature type="transmembrane region" description="Helical" evidence="9">
    <location>
        <begin position="12"/>
        <end position="34"/>
    </location>
</feature>
<feature type="transmembrane region" description="Helical" evidence="9">
    <location>
        <begin position="1011"/>
        <end position="1037"/>
    </location>
</feature>
<dbReference type="PRINTS" id="PR00702">
    <property type="entry name" value="ACRIFLAVINRP"/>
</dbReference>
<name>A0A494RP07_9CAUL</name>
<dbReference type="AlphaFoldDB" id="A0A494RP07"/>
<dbReference type="SUPFAM" id="SSF82714">
    <property type="entry name" value="Multidrug efflux transporter AcrB TolC docking domain, DN and DC subdomains"/>
    <property type="match status" value="2"/>
</dbReference>
<feature type="transmembrane region" description="Helical" evidence="9">
    <location>
        <begin position="906"/>
        <end position="928"/>
    </location>
</feature>
<dbReference type="FunFam" id="1.20.1640.10:FF:000001">
    <property type="entry name" value="Efflux pump membrane transporter"/>
    <property type="match status" value="1"/>
</dbReference>
<dbReference type="InterPro" id="IPR004764">
    <property type="entry name" value="MdtF-like"/>
</dbReference>
<protein>
    <recommendedName>
        <fullName evidence="9">Efflux pump membrane transporter</fullName>
    </recommendedName>
</protein>
<keyword evidence="3 9" id="KW-0813">Transport</keyword>
<evidence type="ECO:0000256" key="4">
    <source>
        <dbReference type="ARBA" id="ARBA00022475"/>
    </source>
</evidence>
<keyword evidence="8 9" id="KW-0472">Membrane</keyword>
<dbReference type="Proteomes" id="UP000276984">
    <property type="component" value="Chromosome"/>
</dbReference>
<feature type="transmembrane region" description="Helical" evidence="9">
    <location>
        <begin position="881"/>
        <end position="899"/>
    </location>
</feature>
<dbReference type="Gene3D" id="3.30.70.1320">
    <property type="entry name" value="Multidrug efflux transporter AcrB pore domain like"/>
    <property type="match status" value="1"/>
</dbReference>
<feature type="transmembrane region" description="Helical" evidence="9">
    <location>
        <begin position="395"/>
        <end position="418"/>
    </location>
</feature>
<organism evidence="10 11">
    <name type="scientific">Brevundimonas naejangsanensis</name>
    <dbReference type="NCBI Taxonomy" id="588932"/>
    <lineage>
        <taxon>Bacteria</taxon>
        <taxon>Pseudomonadati</taxon>
        <taxon>Pseudomonadota</taxon>
        <taxon>Alphaproteobacteria</taxon>
        <taxon>Caulobacterales</taxon>
        <taxon>Caulobacteraceae</taxon>
        <taxon>Brevundimonas</taxon>
    </lineage>
</organism>
<dbReference type="NCBIfam" id="TIGR00915">
    <property type="entry name" value="2A0602"/>
    <property type="match status" value="1"/>
</dbReference>
<feature type="transmembrane region" description="Helical" evidence="9">
    <location>
        <begin position="934"/>
        <end position="955"/>
    </location>
</feature>
<dbReference type="GO" id="GO:0015562">
    <property type="term" value="F:efflux transmembrane transporter activity"/>
    <property type="evidence" value="ECO:0007669"/>
    <property type="project" value="InterPro"/>
</dbReference>
<dbReference type="RefSeq" id="WP_121482906.1">
    <property type="nucleotide sequence ID" value="NZ_CP032707.1"/>
</dbReference>
<dbReference type="EMBL" id="CP032707">
    <property type="protein sequence ID" value="AYG95772.1"/>
    <property type="molecule type" value="Genomic_DNA"/>
</dbReference>
<feature type="transmembrane region" description="Helical" evidence="9">
    <location>
        <begin position="439"/>
        <end position="459"/>
    </location>
</feature>
<evidence type="ECO:0000256" key="8">
    <source>
        <dbReference type="ARBA" id="ARBA00023136"/>
    </source>
</evidence>
<feature type="transmembrane region" description="Helical" evidence="9">
    <location>
        <begin position="983"/>
        <end position="1005"/>
    </location>
</feature>
<keyword evidence="5 9" id="KW-0997">Cell inner membrane</keyword>
<dbReference type="SUPFAM" id="SSF82693">
    <property type="entry name" value="Multidrug efflux transporter AcrB pore domain, PN1, PN2, PC1 and PC2 subdomains"/>
    <property type="match status" value="4"/>
</dbReference>
<evidence type="ECO:0000256" key="3">
    <source>
        <dbReference type="ARBA" id="ARBA00022448"/>
    </source>
</evidence>
<keyword evidence="6 9" id="KW-0812">Transmembrane</keyword>
<keyword evidence="7 9" id="KW-1133">Transmembrane helix</keyword>
<feature type="transmembrane region" description="Helical" evidence="9">
    <location>
        <begin position="471"/>
        <end position="498"/>
    </location>
</feature>
<dbReference type="FunFam" id="3.30.70.1430:FF:000001">
    <property type="entry name" value="Efflux pump membrane transporter"/>
    <property type="match status" value="1"/>
</dbReference>
<dbReference type="PANTHER" id="PTHR32063:SF26">
    <property type="entry name" value="EFFLUX PUMP MEMBRANE TRANSPORTER"/>
    <property type="match status" value="1"/>
</dbReference>
<gene>
    <name evidence="10" type="ORF">D8I30_11745</name>
</gene>
<dbReference type="Gene3D" id="1.20.1640.10">
    <property type="entry name" value="Multidrug efflux transporter AcrB transmembrane domain"/>
    <property type="match status" value="2"/>
</dbReference>
<dbReference type="PANTHER" id="PTHR32063">
    <property type="match status" value="1"/>
</dbReference>
<evidence type="ECO:0000256" key="1">
    <source>
        <dbReference type="ARBA" id="ARBA00004429"/>
    </source>
</evidence>
<dbReference type="InterPro" id="IPR027463">
    <property type="entry name" value="AcrB_DN_DC_subdom"/>
</dbReference>
<dbReference type="NCBIfam" id="NF000282">
    <property type="entry name" value="RND_permease_1"/>
    <property type="match status" value="1"/>
</dbReference>
<dbReference type="Pfam" id="PF00873">
    <property type="entry name" value="ACR_tran"/>
    <property type="match status" value="1"/>
</dbReference>
<dbReference type="OrthoDB" id="9807350at2"/>
<evidence type="ECO:0000256" key="2">
    <source>
        <dbReference type="ARBA" id="ARBA00010942"/>
    </source>
</evidence>
<dbReference type="GO" id="GO:0005886">
    <property type="term" value="C:plasma membrane"/>
    <property type="evidence" value="ECO:0007669"/>
    <property type="project" value="UniProtKB-SubCell"/>
</dbReference>
<evidence type="ECO:0000256" key="6">
    <source>
        <dbReference type="ARBA" id="ARBA00022692"/>
    </source>
</evidence>
<feature type="transmembrane region" description="Helical" evidence="9">
    <location>
        <begin position="368"/>
        <end position="389"/>
    </location>
</feature>
<feature type="transmembrane region" description="Helical" evidence="9">
    <location>
        <begin position="543"/>
        <end position="565"/>
    </location>
</feature>
<dbReference type="GO" id="GO:0042910">
    <property type="term" value="F:xenobiotic transmembrane transporter activity"/>
    <property type="evidence" value="ECO:0007669"/>
    <property type="project" value="TreeGrafter"/>
</dbReference>
<evidence type="ECO:0000256" key="5">
    <source>
        <dbReference type="ARBA" id="ARBA00022519"/>
    </source>
</evidence>
<evidence type="ECO:0000256" key="9">
    <source>
        <dbReference type="RuleBase" id="RU364070"/>
    </source>
</evidence>
<dbReference type="InterPro" id="IPR001036">
    <property type="entry name" value="Acrflvin-R"/>
</dbReference>
<dbReference type="Gene3D" id="3.30.2090.10">
    <property type="entry name" value="Multidrug efflux transporter AcrB TolC docking domain, DN and DC subdomains"/>
    <property type="match status" value="2"/>
</dbReference>
<comment type="similarity">
    <text evidence="2 9">Belongs to the resistance-nodulation-cell division (RND) (TC 2.A.6) family.</text>
</comment>
<keyword evidence="11" id="KW-1185">Reference proteome</keyword>
<dbReference type="Gene3D" id="3.30.70.1440">
    <property type="entry name" value="Multidrug efflux transporter AcrB pore domain"/>
    <property type="match status" value="1"/>
</dbReference>
<comment type="subcellular location">
    <subcellularLocation>
        <location evidence="1 9">Cell inner membrane</location>
        <topology evidence="1 9">Multi-pass membrane protein</topology>
    </subcellularLocation>
</comment>
<proteinExistence type="inferred from homology"/>
<sequence length="1057" mass="112953">MRFPRFFIDRPIFAVVLSVLMLIAGGLALLRLPLSEYPAVTPPMIQVTAAYPGASPDIVAATVAAPLEQAINGVENMLYMSSQASSDGRMSINISFKQGTDPDLAQIQVQNRVARALPRLPPEVQQIGVVTDKTSPDVLMVVHMRATDKRYDPLHVSNYAALNVRDELARLPGVANVLISGVGEYAMRVWLDPAKVAAMGLTASDVVAAIREQNVQVAAGSVGQQPDARSAYQISVNALGRLTTVEQFGDIVVKAGEEGQTVKLSDVARIEMGSDAYTMRSLLNGQPAVAMQILQSPGANALDGSKAVRATMERLKTDFPEGLTYEIAYDPTIFVRASLKSVAVTLLEATLLVVLVVVLFLQSWRASIIPLVAVPISLVGTLAMMHLFGFSLNTLSLFGLVLSIGIVVDDAIVVVENVERHIALGKSPKEAARAAMDEVTGPILAITAVLAAVFIPSAFLSGLQGEFYRQFALTIAISTILSAINSLTLSPALAAVLLRPHLGVTERDRLTRLIDRLFGGFFSRFNRFFDRSSERYVWSVRRVVRASGAVGILYLGFLGLTWLGFHQVPAGFLPMQDKYFLVGVAQLPTGASLDRTEAVVQRMSDTAMAEPGVQSVVAFPGLSSNGGANLPNSALMFIMLDDFDERTTPELTANAIAGKLMGKFSQIPDGFVGVFPPPPVPGLGALGGFKLQIEDRAGLGYEALAQAQAAVMAKAMQTPELVGMLASFQTNAPQLQVSVDRVKAKAQGVTLSDVFETMQINLGSVYVNDFNRFGRTYRVMVQADAPFREQAEDIGQLKVRNGAGEMIPLSALVTITRSSGPDRVMHYNGYPSADISGSPAPGYSSGQATAAIERILDETLPPGMTYEWTDLTFQEKQGGNTAMFVFPLAVLLAFLILAAQYNSWSLPLAVLLIAPMALLSAIVGVWLSGGDNNIFTQIGFVVLVGLAAKNAILIVEFARAREDEGVDPLNAVLEAARLRLRPILMTSLAFIAGVVPLVLASGAGAEMRQAMGVAVFAGMIGVTLFGLILTPVFYVAVRRFAMRATPRAVSAPAVAPD</sequence>